<dbReference type="Proteomes" id="UP001596052">
    <property type="component" value="Unassembled WGS sequence"/>
</dbReference>
<dbReference type="PROSITE" id="PS51208">
    <property type="entry name" value="AUTOTRANSPORTER"/>
    <property type="match status" value="1"/>
</dbReference>
<dbReference type="SMART" id="SM00869">
    <property type="entry name" value="Autotransporter"/>
    <property type="match status" value="1"/>
</dbReference>
<dbReference type="Gene3D" id="2.40.128.130">
    <property type="entry name" value="Autotransporter beta-domain"/>
    <property type="match status" value="1"/>
</dbReference>
<organism evidence="2 3">
    <name type="scientific">Prosthecobacter fluviatilis</name>
    <dbReference type="NCBI Taxonomy" id="445931"/>
    <lineage>
        <taxon>Bacteria</taxon>
        <taxon>Pseudomonadati</taxon>
        <taxon>Verrucomicrobiota</taxon>
        <taxon>Verrucomicrobiia</taxon>
        <taxon>Verrucomicrobiales</taxon>
        <taxon>Verrucomicrobiaceae</taxon>
        <taxon>Prosthecobacter</taxon>
    </lineage>
</organism>
<feature type="domain" description="Autotransporter" evidence="1">
    <location>
        <begin position="422"/>
        <end position="692"/>
    </location>
</feature>
<evidence type="ECO:0000313" key="2">
    <source>
        <dbReference type="EMBL" id="MFC5455169.1"/>
    </source>
</evidence>
<evidence type="ECO:0000313" key="3">
    <source>
        <dbReference type="Proteomes" id="UP001596052"/>
    </source>
</evidence>
<protein>
    <submittedName>
        <fullName evidence="2">Autotransporter domain-containing protein</fullName>
    </submittedName>
</protein>
<accession>A0ABW0KP07</accession>
<dbReference type="SUPFAM" id="SSF103515">
    <property type="entry name" value="Autotransporter"/>
    <property type="match status" value="1"/>
</dbReference>
<reference evidence="3" key="1">
    <citation type="journal article" date="2019" name="Int. J. Syst. Evol. Microbiol.">
        <title>The Global Catalogue of Microorganisms (GCM) 10K type strain sequencing project: providing services to taxonomists for standard genome sequencing and annotation.</title>
        <authorList>
            <consortium name="The Broad Institute Genomics Platform"/>
            <consortium name="The Broad Institute Genome Sequencing Center for Infectious Disease"/>
            <person name="Wu L."/>
            <person name="Ma J."/>
        </authorList>
    </citation>
    <scope>NUCLEOTIDE SEQUENCE [LARGE SCALE GENOMIC DNA]</scope>
    <source>
        <strain evidence="3">CGMCC 4.1469</strain>
    </source>
</reference>
<gene>
    <name evidence="2" type="ORF">ACFQDI_09910</name>
</gene>
<dbReference type="EMBL" id="JBHSMQ010000003">
    <property type="protein sequence ID" value="MFC5455169.1"/>
    <property type="molecule type" value="Genomic_DNA"/>
</dbReference>
<sequence>MNCFRTIALITFVSGAALLRADAPEEIPSLQPLDFSPVNISGDGSVVIGTSFRRGSGRIWFEGDDCSESLKSTIQNGVDGCLHISSVRAYGISRFTSGSGWIAGEIDLCDDCYDGLAFVYGNSLCSDMELRLLKNYDCNTQWAAAYDVTDDGSMAVGEDYFETGDSRGYRALWWTDTTDSGLRPTVLQPLADATGAWANAMDAAGTRAVGASYVANGCNEITQAVYWDLKGDSPMAVSLGALVTGGQSEANDISRNGAYIVGWADTADGSAPFISYLGGPMSQIMAADSSYSQHGEALGVSNNGTTVGYFDANSDLRLCYDSLAFVASPAWGVKTVNQWLQETGATVSEDLHYDTATAISEDGKVIVGMAEGSGYIARAGSGSIDAAGFYNTLGGSGSVTQQSYNVLNMTLHGAHHIPLQMMKGVSRHFWFTGDAGRWDRYNSNSYLSEVGGAVDLFDKQLLVGVGVGQNWVSQTLALGGKTLLNGQYYLMELSYKPTNLPLVFTLTGAMGNWDAKIDRNYFNAGNIDTSTGRPHINSNTLRFSVHWLDVVKVAGFGITPKIEYTANNMQMGGYAEQGGGFPAYFNQQNHTATELRYGLSAARLFFAEKLQIRLRSEWVHRFDQTAVTTSGQTIGLFNFNVPGQRIKQDWVQFGGDMVYSINDRTNLTASVTTATAGQDPVIGGSVGVQVKF</sequence>
<proteinExistence type="predicted"/>
<evidence type="ECO:0000259" key="1">
    <source>
        <dbReference type="PROSITE" id="PS51208"/>
    </source>
</evidence>
<dbReference type="InterPro" id="IPR036709">
    <property type="entry name" value="Autotransporte_beta_dom_sf"/>
</dbReference>
<dbReference type="InterPro" id="IPR005546">
    <property type="entry name" value="Autotransporte_beta"/>
</dbReference>
<dbReference type="RefSeq" id="WP_377165984.1">
    <property type="nucleotide sequence ID" value="NZ_JBHSMQ010000003.1"/>
</dbReference>
<keyword evidence="3" id="KW-1185">Reference proteome</keyword>
<dbReference type="Pfam" id="PF03797">
    <property type="entry name" value="Autotransporter"/>
    <property type="match status" value="1"/>
</dbReference>
<name>A0ABW0KP07_9BACT</name>
<comment type="caution">
    <text evidence="2">The sequence shown here is derived from an EMBL/GenBank/DDBJ whole genome shotgun (WGS) entry which is preliminary data.</text>
</comment>